<comment type="caution">
    <text evidence="1">The sequence shown here is derived from an EMBL/GenBank/DDBJ whole genome shotgun (WGS) entry which is preliminary data.</text>
</comment>
<dbReference type="AlphaFoldDB" id="A0A6V7WDU3"/>
<evidence type="ECO:0000313" key="2">
    <source>
        <dbReference type="Proteomes" id="UP000580250"/>
    </source>
</evidence>
<organism evidence="1 2">
    <name type="scientific">Meloidogyne enterolobii</name>
    <name type="common">Root-knot nematode worm</name>
    <name type="synonym">Meloidogyne mayaguensis</name>
    <dbReference type="NCBI Taxonomy" id="390850"/>
    <lineage>
        <taxon>Eukaryota</taxon>
        <taxon>Metazoa</taxon>
        <taxon>Ecdysozoa</taxon>
        <taxon>Nematoda</taxon>
        <taxon>Chromadorea</taxon>
        <taxon>Rhabditida</taxon>
        <taxon>Tylenchina</taxon>
        <taxon>Tylenchomorpha</taxon>
        <taxon>Tylenchoidea</taxon>
        <taxon>Meloidogynidae</taxon>
        <taxon>Meloidogyninae</taxon>
        <taxon>Meloidogyne</taxon>
    </lineage>
</organism>
<sequence length="52" mass="6084">MNISLMEFLTKLPSVKTFPPLFVYYLLKNVYGKVIIQCLISSLTLHTYIILY</sequence>
<gene>
    <name evidence="1" type="ORF">MENT_LOCUS37546</name>
</gene>
<protein>
    <submittedName>
        <fullName evidence="1">Uncharacterized protein</fullName>
    </submittedName>
</protein>
<accession>A0A6V7WDU3</accession>
<reference evidence="1 2" key="1">
    <citation type="submission" date="2020-08" db="EMBL/GenBank/DDBJ databases">
        <authorList>
            <person name="Koutsovoulos G."/>
            <person name="Danchin GJ E."/>
        </authorList>
    </citation>
    <scope>NUCLEOTIDE SEQUENCE [LARGE SCALE GENOMIC DNA]</scope>
</reference>
<dbReference type="Proteomes" id="UP000580250">
    <property type="component" value="Unassembled WGS sequence"/>
</dbReference>
<name>A0A6V7WDU3_MELEN</name>
<evidence type="ECO:0000313" key="1">
    <source>
        <dbReference type="EMBL" id="CAD2185139.1"/>
    </source>
</evidence>
<dbReference type="EMBL" id="CAJEWN010000533">
    <property type="protein sequence ID" value="CAD2185139.1"/>
    <property type="molecule type" value="Genomic_DNA"/>
</dbReference>
<proteinExistence type="predicted"/>